<feature type="transmembrane region" description="Helical" evidence="5">
    <location>
        <begin position="93"/>
        <end position="112"/>
    </location>
</feature>
<dbReference type="Gene3D" id="1.20.1250.20">
    <property type="entry name" value="MFS general substrate transporter like domains"/>
    <property type="match status" value="2"/>
</dbReference>
<keyword evidence="4 5" id="KW-0472">Membrane</keyword>
<dbReference type="RefSeq" id="WP_264504738.1">
    <property type="nucleotide sequence ID" value="NZ_JAPDFL010000001.1"/>
</dbReference>
<feature type="transmembrane region" description="Helical" evidence="5">
    <location>
        <begin position="234"/>
        <end position="251"/>
    </location>
</feature>
<evidence type="ECO:0000313" key="7">
    <source>
        <dbReference type="Proteomes" id="UP001208938"/>
    </source>
</evidence>
<sequence>MRTPRLAVSAMFFLNGILFGAWAARVPAFVEAFALEPGMLGRLLLCLAGGAILAFPLAGWLSDRIGAASATRFIGIGYALALPLIALAPSTGFLALALLLFGAGHGAMDVAMNGWGAEVERARKRPMMAAFHAMWSLGAGVGALTGGGAVALGLAPLGHFVLIAVIAGGVTLFLAAIPWESRRSAAGPGFALPARGLLLVGLVAFCSSLGEGAMADWSAVFLIDVTGTDEARAALGYGVYSAAMFVARFSADAVIVRLGPVRTARIAGVVAFAGLAVALTGGTLSAGLIGLALLGLGYSVVIPLAFSRAANDPEIPQGRAIAGVATLGYGGMVLGPAVIGGVAQLWSLPVAFWMIAVLALGISALAGALRRT</sequence>
<dbReference type="CDD" id="cd17393">
    <property type="entry name" value="MFS_MosC_like"/>
    <property type="match status" value="1"/>
</dbReference>
<feature type="transmembrane region" description="Helical" evidence="5">
    <location>
        <begin position="160"/>
        <end position="179"/>
    </location>
</feature>
<name>A0ABT3GVS7_9RHOB</name>
<evidence type="ECO:0000313" key="6">
    <source>
        <dbReference type="EMBL" id="MCW1931642.1"/>
    </source>
</evidence>
<feature type="transmembrane region" description="Helical" evidence="5">
    <location>
        <begin position="39"/>
        <end position="58"/>
    </location>
</feature>
<dbReference type="Pfam" id="PF07690">
    <property type="entry name" value="MFS_1"/>
    <property type="match status" value="1"/>
</dbReference>
<accession>A0ABT3GVS7</accession>
<feature type="transmembrane region" description="Helical" evidence="5">
    <location>
        <begin position="351"/>
        <end position="369"/>
    </location>
</feature>
<keyword evidence="3 5" id="KW-1133">Transmembrane helix</keyword>
<evidence type="ECO:0000256" key="2">
    <source>
        <dbReference type="ARBA" id="ARBA00022692"/>
    </source>
</evidence>
<feature type="transmembrane region" description="Helical" evidence="5">
    <location>
        <begin position="191"/>
        <end position="214"/>
    </location>
</feature>
<feature type="transmembrane region" description="Helical" evidence="5">
    <location>
        <begin position="263"/>
        <end position="280"/>
    </location>
</feature>
<feature type="transmembrane region" description="Helical" evidence="5">
    <location>
        <begin position="286"/>
        <end position="306"/>
    </location>
</feature>
<evidence type="ECO:0000256" key="5">
    <source>
        <dbReference type="SAM" id="Phobius"/>
    </source>
</evidence>
<comment type="caution">
    <text evidence="6">The sequence shown here is derived from an EMBL/GenBank/DDBJ whole genome shotgun (WGS) entry which is preliminary data.</text>
</comment>
<keyword evidence="7" id="KW-1185">Reference proteome</keyword>
<dbReference type="EMBL" id="JAPDFL010000001">
    <property type="protein sequence ID" value="MCW1931642.1"/>
    <property type="molecule type" value="Genomic_DNA"/>
</dbReference>
<feature type="transmembrane region" description="Helical" evidence="5">
    <location>
        <begin position="70"/>
        <end position="87"/>
    </location>
</feature>
<dbReference type="PANTHER" id="PTHR23514">
    <property type="entry name" value="BYPASS OF STOP CODON PROTEIN 6"/>
    <property type="match status" value="1"/>
</dbReference>
<organism evidence="6 7">
    <name type="scientific">Pararhodobacter zhoushanensis</name>
    <dbReference type="NCBI Taxonomy" id="2479545"/>
    <lineage>
        <taxon>Bacteria</taxon>
        <taxon>Pseudomonadati</taxon>
        <taxon>Pseudomonadota</taxon>
        <taxon>Alphaproteobacteria</taxon>
        <taxon>Rhodobacterales</taxon>
        <taxon>Paracoccaceae</taxon>
        <taxon>Pararhodobacter</taxon>
    </lineage>
</organism>
<protein>
    <submittedName>
        <fullName evidence="6">MFS transporter</fullName>
    </submittedName>
</protein>
<dbReference type="InterPro" id="IPR051788">
    <property type="entry name" value="MFS_Transporter"/>
</dbReference>
<feature type="transmembrane region" description="Helical" evidence="5">
    <location>
        <begin position="133"/>
        <end position="154"/>
    </location>
</feature>
<dbReference type="Proteomes" id="UP001208938">
    <property type="component" value="Unassembled WGS sequence"/>
</dbReference>
<evidence type="ECO:0000256" key="4">
    <source>
        <dbReference type="ARBA" id="ARBA00023136"/>
    </source>
</evidence>
<feature type="transmembrane region" description="Helical" evidence="5">
    <location>
        <begin position="318"/>
        <end position="339"/>
    </location>
</feature>
<gene>
    <name evidence="6" type="ORF">OKW52_05050</name>
</gene>
<reference evidence="6 7" key="1">
    <citation type="submission" date="2022-10" db="EMBL/GenBank/DDBJ databases">
        <title>Pararhodobacter sp. nov., isolated from marine algae.</title>
        <authorList>
            <person name="Choi B.J."/>
            <person name="Kim J.M."/>
            <person name="Lee J.K."/>
            <person name="Choi D.G."/>
            <person name="Jeon C.O."/>
        </authorList>
    </citation>
    <scope>NUCLEOTIDE SEQUENCE [LARGE SCALE GENOMIC DNA]</scope>
    <source>
        <strain evidence="6 7">ZQ420</strain>
    </source>
</reference>
<dbReference type="SUPFAM" id="SSF103473">
    <property type="entry name" value="MFS general substrate transporter"/>
    <property type="match status" value="1"/>
</dbReference>
<evidence type="ECO:0000256" key="3">
    <source>
        <dbReference type="ARBA" id="ARBA00022989"/>
    </source>
</evidence>
<dbReference type="InterPro" id="IPR036259">
    <property type="entry name" value="MFS_trans_sf"/>
</dbReference>
<dbReference type="PANTHER" id="PTHR23514:SF13">
    <property type="entry name" value="INNER MEMBRANE PROTEIN YBJJ"/>
    <property type="match status" value="1"/>
</dbReference>
<evidence type="ECO:0000256" key="1">
    <source>
        <dbReference type="ARBA" id="ARBA00004141"/>
    </source>
</evidence>
<proteinExistence type="predicted"/>
<keyword evidence="2 5" id="KW-0812">Transmembrane</keyword>
<dbReference type="InterPro" id="IPR011701">
    <property type="entry name" value="MFS"/>
</dbReference>
<comment type="subcellular location">
    <subcellularLocation>
        <location evidence="1">Membrane</location>
        <topology evidence="1">Multi-pass membrane protein</topology>
    </subcellularLocation>
</comment>